<dbReference type="GO" id="GO:0005829">
    <property type="term" value="C:cytosol"/>
    <property type="evidence" value="ECO:0007669"/>
    <property type="project" value="TreeGrafter"/>
</dbReference>
<proteinExistence type="predicted"/>
<dbReference type="AlphaFoldDB" id="A0A0G4HPA5"/>
<dbReference type="GO" id="GO:1902387">
    <property type="term" value="F:ceramide 1-phosphate binding"/>
    <property type="evidence" value="ECO:0007669"/>
    <property type="project" value="TreeGrafter"/>
</dbReference>
<dbReference type="PANTHER" id="PTHR10219:SF25">
    <property type="entry name" value="PLECKSTRIN HOMOLOGY DOMAIN-CONTAINING FAMILY A MEMBER 8"/>
    <property type="match status" value="1"/>
</dbReference>
<dbReference type="EMBL" id="CDMZ01003333">
    <property type="protein sequence ID" value="CEM45977.1"/>
    <property type="molecule type" value="Genomic_DNA"/>
</dbReference>
<dbReference type="InterPro" id="IPR036497">
    <property type="entry name" value="GLTP_sf"/>
</dbReference>
<evidence type="ECO:0000259" key="2">
    <source>
        <dbReference type="Pfam" id="PF08718"/>
    </source>
</evidence>
<name>A0A0G4HPA5_9ALVE</name>
<reference evidence="3" key="1">
    <citation type="submission" date="2014-11" db="EMBL/GenBank/DDBJ databases">
        <authorList>
            <person name="Otto D Thomas"/>
            <person name="Naeem Raeece"/>
        </authorList>
    </citation>
    <scope>NUCLEOTIDE SEQUENCE</scope>
</reference>
<dbReference type="InterPro" id="IPR014830">
    <property type="entry name" value="Glycolipid_transfer_prot_dom"/>
</dbReference>
<protein>
    <recommendedName>
        <fullName evidence="2">Glycolipid transfer protein domain-containing protein</fullName>
    </recommendedName>
</protein>
<dbReference type="Pfam" id="PF08718">
    <property type="entry name" value="GLTP"/>
    <property type="match status" value="1"/>
</dbReference>
<dbReference type="VEuPathDB" id="CryptoDB:Cvel_29686"/>
<keyword evidence="1" id="KW-0813">Transport</keyword>
<dbReference type="GO" id="GO:0016020">
    <property type="term" value="C:membrane"/>
    <property type="evidence" value="ECO:0007669"/>
    <property type="project" value="TreeGrafter"/>
</dbReference>
<sequence length="210" mass="22915">MSDQKLDTTEAAFRACINDQSEIDCMKFAAAARSVGELYDDIFYGVVAGQLKKDIDSSATTVEKAFLARPDKETLAALMAFEMETLGRDKVRADKKTGTIGILWAKRAVQFVSTYLGLLIDKPEQTSGACASETYEKVLKPYHSWMVSGVVSMALSMAPSREQIFEKFGLGPDAAGAEGRVKGFLAVLNSVISQIEKLLEQHDANFPDTV</sequence>
<evidence type="ECO:0000313" key="3">
    <source>
        <dbReference type="EMBL" id="CEM45977.1"/>
    </source>
</evidence>
<accession>A0A0G4HPA5</accession>
<dbReference type="PANTHER" id="PTHR10219">
    <property type="entry name" value="GLYCOLIPID TRANSFER PROTEIN-RELATED"/>
    <property type="match status" value="1"/>
</dbReference>
<evidence type="ECO:0000256" key="1">
    <source>
        <dbReference type="ARBA" id="ARBA00022448"/>
    </source>
</evidence>
<feature type="domain" description="Glycolipid transfer protein" evidence="2">
    <location>
        <begin position="23"/>
        <end position="169"/>
    </location>
</feature>
<dbReference type="GO" id="GO:1902388">
    <property type="term" value="F:ceramide 1-phosphate transfer activity"/>
    <property type="evidence" value="ECO:0007669"/>
    <property type="project" value="TreeGrafter"/>
</dbReference>
<gene>
    <name evidence="3" type="ORF">Cvel_29686</name>
</gene>
<dbReference type="SUPFAM" id="SSF110004">
    <property type="entry name" value="Glycolipid transfer protein, GLTP"/>
    <property type="match status" value="1"/>
</dbReference>
<dbReference type="Gene3D" id="1.10.3520.10">
    <property type="entry name" value="Glycolipid transfer protein"/>
    <property type="match status" value="1"/>
</dbReference>
<organism evidence="3">
    <name type="scientific">Chromera velia CCMP2878</name>
    <dbReference type="NCBI Taxonomy" id="1169474"/>
    <lineage>
        <taxon>Eukaryota</taxon>
        <taxon>Sar</taxon>
        <taxon>Alveolata</taxon>
        <taxon>Colpodellida</taxon>
        <taxon>Chromeraceae</taxon>
        <taxon>Chromera</taxon>
    </lineage>
</organism>
<dbReference type="PhylomeDB" id="A0A0G4HPA5"/>